<evidence type="ECO:0000259" key="3">
    <source>
        <dbReference type="Pfam" id="PF22964"/>
    </source>
</evidence>
<dbReference type="SUPFAM" id="SSF52047">
    <property type="entry name" value="RNI-like"/>
    <property type="match status" value="1"/>
</dbReference>
<evidence type="ECO:0000259" key="4">
    <source>
        <dbReference type="Pfam" id="PF25013"/>
    </source>
</evidence>
<dbReference type="FunFam" id="1.25.10.10:FF:000638">
    <property type="entry name" value="Zyg eleven-related protein 1"/>
    <property type="match status" value="1"/>
</dbReference>
<dbReference type="STRING" id="451379.A0A0N5AFQ0"/>
<evidence type="ECO:0000313" key="5">
    <source>
        <dbReference type="Proteomes" id="UP000046393"/>
    </source>
</evidence>
<dbReference type="Gene3D" id="1.25.10.10">
    <property type="entry name" value="Leucine-rich Repeat Variant"/>
    <property type="match status" value="1"/>
</dbReference>
<dbReference type="WBParaSite" id="SMUV_0000311301-mRNA-1">
    <property type="protein sequence ID" value="SMUV_0000311301-mRNA-1"/>
    <property type="gene ID" value="SMUV_0000311301"/>
</dbReference>
<dbReference type="PANTHER" id="PTHR12904">
    <property type="match status" value="1"/>
</dbReference>
<protein>
    <submittedName>
        <fullName evidence="6">Zyg eleven-related protein 1</fullName>
    </submittedName>
</protein>
<feature type="domain" description="Protein zer-1 homolog-like C-terminal" evidence="3">
    <location>
        <begin position="473"/>
        <end position="826"/>
    </location>
</feature>
<feature type="domain" description="Zer-1-like leucine-rich repeats region" evidence="4">
    <location>
        <begin position="271"/>
        <end position="406"/>
    </location>
</feature>
<dbReference type="InterPro" id="IPR051341">
    <property type="entry name" value="Zyg-11_UBL_adapter"/>
</dbReference>
<name>A0A0N5AFQ0_9BILA</name>
<organism evidence="5 6">
    <name type="scientific">Syphacia muris</name>
    <dbReference type="NCBI Taxonomy" id="451379"/>
    <lineage>
        <taxon>Eukaryota</taxon>
        <taxon>Metazoa</taxon>
        <taxon>Ecdysozoa</taxon>
        <taxon>Nematoda</taxon>
        <taxon>Chromadorea</taxon>
        <taxon>Rhabditida</taxon>
        <taxon>Spirurina</taxon>
        <taxon>Oxyuridomorpha</taxon>
        <taxon>Oxyuroidea</taxon>
        <taxon>Oxyuridae</taxon>
        <taxon>Syphacia</taxon>
    </lineage>
</organism>
<feature type="region of interest" description="Disordered" evidence="2">
    <location>
        <begin position="214"/>
        <end position="234"/>
    </location>
</feature>
<reference evidence="6" key="1">
    <citation type="submission" date="2016-04" db="UniProtKB">
        <authorList>
            <consortium name="WormBaseParasite"/>
        </authorList>
    </citation>
    <scope>IDENTIFICATION</scope>
</reference>
<dbReference type="InterPro" id="IPR016024">
    <property type="entry name" value="ARM-type_fold"/>
</dbReference>
<dbReference type="Gene3D" id="3.80.10.10">
    <property type="entry name" value="Ribonuclease Inhibitor"/>
    <property type="match status" value="1"/>
</dbReference>
<proteinExistence type="predicted"/>
<dbReference type="Proteomes" id="UP000046393">
    <property type="component" value="Unplaced"/>
</dbReference>
<dbReference type="SUPFAM" id="SSF48371">
    <property type="entry name" value="ARM repeat"/>
    <property type="match status" value="1"/>
</dbReference>
<dbReference type="PANTHER" id="PTHR12904:SF23">
    <property type="entry name" value="PROTEIN ZER-1 HOMOLOG"/>
    <property type="match status" value="1"/>
</dbReference>
<evidence type="ECO:0000256" key="2">
    <source>
        <dbReference type="SAM" id="MobiDB-lite"/>
    </source>
</evidence>
<sequence length="862" mass="96907">MTCTEADVPLRAPPLINLSAQTVAHHASILLTAKYAECPINDELAGPSSSPIHLPLPASTAIFQALRDQWTKSGVTEAEALERFTDGERLPLEDLSLTRAHLSDRLLANLVAAHQSRLKSLDISETQGILGHEFNRVLEERGVQLDSLNSLAMTSFEILRAPLTTTPPRRATANCTAACPCGTLPMLSEDDLVGSSIDINIDHYMDASDDDGVLNNCRSGPEASHSQEATQNSTVEIPTFTSRCPNVRSLSLHRKRKHSEDNESMNDFLGRVLHPLKRVELLDLSYWNRVEDLSCLETLALTTLILYDVPELYKALDVIIQLKTLQYLDLSQSQKETAVYPRPVTALNEIVTHLPCLTHLDISSTNLASQPSVNDRPFKGMGKINSDIFGLRMLEKPLEYLGLFNCDSASHFAEIPAKNIAGDKDENQILLALKMYSDRAGLLQVVLNECYQLYRFGHNLTRHSEALHLVLEAMQKHLEDSTLQIAGSASLFYIIRKVNMNRDTKRGVVTALLNGMDAHMEEQVMVRNCCLSLCQFEIPSEILFGYSRVARLLVAVLRHHNSDYLTQRIVVFLLNSMACHVEGEQKVQVGEIGAIEVILDQIRKKHASRQCDDVMEVGWSFLWNITDETPTNCERFLNADGLLLFHKCYQQFQSETELVRNMMGLIGNIAEVEDFRSRLMNDDYVNIFCDLLMALTDGIEISYNSAGVLAHMVSDGTEAWKNLTISRQEVMERIIKATETWDLSAKRYINYKSFKPILRLIPMFDSPASQHWAIWALANLTSTDKERYCAYVCNEGGLPLLELVEKDSRSSENMKKLAAVVLENIRECNVQGPVIEIPCRGKRAENGSTRNQKQSARKFERW</sequence>
<dbReference type="Pfam" id="PF22964">
    <property type="entry name" value="ZER1-like_2nd"/>
    <property type="match status" value="1"/>
</dbReference>
<dbReference type="Pfam" id="PF25013">
    <property type="entry name" value="LRR_Zer-1"/>
    <property type="match status" value="1"/>
</dbReference>
<dbReference type="InterPro" id="IPR032675">
    <property type="entry name" value="LRR_dom_sf"/>
</dbReference>
<dbReference type="InterPro" id="IPR056845">
    <property type="entry name" value="LRR_Zer-1"/>
</dbReference>
<dbReference type="GO" id="GO:0031462">
    <property type="term" value="C:Cul2-RING ubiquitin ligase complex"/>
    <property type="evidence" value="ECO:0007669"/>
    <property type="project" value="TreeGrafter"/>
</dbReference>
<dbReference type="AlphaFoldDB" id="A0A0N5AFQ0"/>
<evidence type="ECO:0000256" key="1">
    <source>
        <dbReference type="ARBA" id="ARBA00022786"/>
    </source>
</evidence>
<accession>A0A0N5AFQ0</accession>
<evidence type="ECO:0000313" key="6">
    <source>
        <dbReference type="WBParaSite" id="SMUV_0000311301-mRNA-1"/>
    </source>
</evidence>
<dbReference type="InterPro" id="IPR055142">
    <property type="entry name" value="ZER1-like_C"/>
</dbReference>
<keyword evidence="5" id="KW-1185">Reference proteome</keyword>
<keyword evidence="1" id="KW-0833">Ubl conjugation pathway</keyword>
<feature type="compositionally biased region" description="Polar residues" evidence="2">
    <location>
        <begin position="224"/>
        <end position="234"/>
    </location>
</feature>
<dbReference type="InterPro" id="IPR011989">
    <property type="entry name" value="ARM-like"/>
</dbReference>